<evidence type="ECO:0000256" key="1">
    <source>
        <dbReference type="ARBA" id="ARBA00022801"/>
    </source>
</evidence>
<name>A0A660KYD1_9ACTN</name>
<keyword evidence="1" id="KW-0378">Hydrolase</keyword>
<accession>A0A660KYD1</accession>
<feature type="domain" description="PPM-type phosphatase" evidence="3">
    <location>
        <begin position="198"/>
        <end position="409"/>
    </location>
</feature>
<dbReference type="Proteomes" id="UP000278962">
    <property type="component" value="Unassembled WGS sequence"/>
</dbReference>
<dbReference type="SUPFAM" id="SSF55781">
    <property type="entry name" value="GAF domain-like"/>
    <property type="match status" value="1"/>
</dbReference>
<dbReference type="InterPro" id="IPR001932">
    <property type="entry name" value="PPM-type_phosphatase-like_dom"/>
</dbReference>
<dbReference type="PANTHER" id="PTHR43156:SF2">
    <property type="entry name" value="STAGE II SPORULATION PROTEIN E"/>
    <property type="match status" value="1"/>
</dbReference>
<dbReference type="PANTHER" id="PTHR43156">
    <property type="entry name" value="STAGE II SPORULATION PROTEIN E-RELATED"/>
    <property type="match status" value="1"/>
</dbReference>
<evidence type="ECO:0000259" key="2">
    <source>
        <dbReference type="SMART" id="SM00065"/>
    </source>
</evidence>
<dbReference type="Pfam" id="PF07228">
    <property type="entry name" value="SpoIIE"/>
    <property type="match status" value="1"/>
</dbReference>
<comment type="caution">
    <text evidence="4">The sequence shown here is derived from an EMBL/GenBank/DDBJ whole genome shotgun (WGS) entry which is preliminary data.</text>
</comment>
<sequence>MTDFSALELVGSTVGRVRRTLGLDSAAGDPALDRLARLASRLLGVPVALVSLVDVDAQIFPGQSGLPADSPFARGTPLSHSFCKTVVATRDVVTTEDAREDPRFAGNLAITDLGAIAYAGWPLVTAGGEALGALCAIDMKPRGWSAEDLETLHDLADAAVAELEGRAARILAEEALAREHHVASTLQLSLLPGALPEVPGVRIAARYAPAEHLIGGDWYDAFRLPGGRLGVAIGDVVGHGIDAAATAAQLRTALRGAALEDPHPGRVMGRLNDLAHEKPLAAFSSAVYGVLDVRAHTWTWARAGHLAMLVRTPGVTVFDPGPDGILLACDPVGTEYATTVQVVQPGTTLVLYTDGLVERRDAVEAERIEQLRWLVEHGPDDPERLCQTLVERMVKPGATDDVAVVALTVKPA</sequence>
<protein>
    <submittedName>
        <fullName evidence="4">Serine phosphatase</fullName>
    </submittedName>
</protein>
<proteinExistence type="predicted"/>
<dbReference type="InterPro" id="IPR029016">
    <property type="entry name" value="GAF-like_dom_sf"/>
</dbReference>
<dbReference type="GO" id="GO:0016791">
    <property type="term" value="F:phosphatase activity"/>
    <property type="evidence" value="ECO:0007669"/>
    <property type="project" value="TreeGrafter"/>
</dbReference>
<dbReference type="InterPro" id="IPR052016">
    <property type="entry name" value="Bact_Sigma-Reg"/>
</dbReference>
<dbReference type="EMBL" id="RBIL01000002">
    <property type="protein sequence ID" value="RKQ86085.1"/>
    <property type="molecule type" value="Genomic_DNA"/>
</dbReference>
<evidence type="ECO:0000313" key="4">
    <source>
        <dbReference type="EMBL" id="RKQ86085.1"/>
    </source>
</evidence>
<reference evidence="4 5" key="1">
    <citation type="submission" date="2018-10" db="EMBL/GenBank/DDBJ databases">
        <title>Genomic Encyclopedia of Archaeal and Bacterial Type Strains, Phase II (KMG-II): from individual species to whole genera.</title>
        <authorList>
            <person name="Goeker M."/>
        </authorList>
    </citation>
    <scope>NUCLEOTIDE SEQUENCE [LARGE SCALE GENOMIC DNA]</scope>
    <source>
        <strain evidence="4 5">DSM 14954</strain>
    </source>
</reference>
<dbReference type="Pfam" id="PF01590">
    <property type="entry name" value="GAF"/>
    <property type="match status" value="1"/>
</dbReference>
<organism evidence="4 5">
    <name type="scientific">Solirubrobacter pauli</name>
    <dbReference type="NCBI Taxonomy" id="166793"/>
    <lineage>
        <taxon>Bacteria</taxon>
        <taxon>Bacillati</taxon>
        <taxon>Actinomycetota</taxon>
        <taxon>Thermoleophilia</taxon>
        <taxon>Solirubrobacterales</taxon>
        <taxon>Solirubrobacteraceae</taxon>
        <taxon>Solirubrobacter</taxon>
    </lineage>
</organism>
<dbReference type="Gene3D" id="3.60.40.10">
    <property type="entry name" value="PPM-type phosphatase domain"/>
    <property type="match status" value="1"/>
</dbReference>
<feature type="domain" description="GAF" evidence="2">
    <location>
        <begin position="27"/>
        <end position="175"/>
    </location>
</feature>
<gene>
    <name evidence="4" type="ORF">C8N24_4094</name>
</gene>
<dbReference type="RefSeq" id="WP_170179259.1">
    <property type="nucleotide sequence ID" value="NZ_RBIL01000002.1"/>
</dbReference>
<evidence type="ECO:0000313" key="5">
    <source>
        <dbReference type="Proteomes" id="UP000278962"/>
    </source>
</evidence>
<dbReference type="InterPro" id="IPR003018">
    <property type="entry name" value="GAF"/>
</dbReference>
<dbReference type="SMART" id="SM00331">
    <property type="entry name" value="PP2C_SIG"/>
    <property type="match status" value="1"/>
</dbReference>
<dbReference type="SUPFAM" id="SSF81606">
    <property type="entry name" value="PP2C-like"/>
    <property type="match status" value="1"/>
</dbReference>
<keyword evidence="5" id="KW-1185">Reference proteome</keyword>
<dbReference type="Gene3D" id="3.30.450.40">
    <property type="match status" value="1"/>
</dbReference>
<dbReference type="AlphaFoldDB" id="A0A660KYD1"/>
<dbReference type="SMART" id="SM00065">
    <property type="entry name" value="GAF"/>
    <property type="match status" value="1"/>
</dbReference>
<evidence type="ECO:0000259" key="3">
    <source>
        <dbReference type="SMART" id="SM00331"/>
    </source>
</evidence>
<dbReference type="InterPro" id="IPR036457">
    <property type="entry name" value="PPM-type-like_dom_sf"/>
</dbReference>